<accession>A0A4U5MGU4</accession>
<protein>
    <recommendedName>
        <fullName evidence="4">WAP domain-containing protein</fullName>
    </recommendedName>
</protein>
<keyword evidence="1" id="KW-0732">Signal</keyword>
<proteinExistence type="predicted"/>
<evidence type="ECO:0000256" key="1">
    <source>
        <dbReference type="SAM" id="SignalP"/>
    </source>
</evidence>
<gene>
    <name evidence="2" type="ORF">L596_024467</name>
</gene>
<evidence type="ECO:0000313" key="2">
    <source>
        <dbReference type="EMBL" id="TKR68489.1"/>
    </source>
</evidence>
<reference evidence="2 3" key="2">
    <citation type="journal article" date="2019" name="G3 (Bethesda)">
        <title>Hybrid Assembly of the Genome of the Entomopathogenic Nematode Steinernema carpocapsae Identifies the X-Chromosome.</title>
        <authorList>
            <person name="Serra L."/>
            <person name="Macchietto M."/>
            <person name="Macias-Munoz A."/>
            <person name="McGill C.J."/>
            <person name="Rodriguez I.M."/>
            <person name="Rodriguez B."/>
            <person name="Murad R."/>
            <person name="Mortazavi A."/>
        </authorList>
    </citation>
    <scope>NUCLEOTIDE SEQUENCE [LARGE SCALE GENOMIC DNA]</scope>
    <source>
        <strain evidence="2 3">ALL</strain>
    </source>
</reference>
<feature type="signal peptide" evidence="1">
    <location>
        <begin position="1"/>
        <end position="26"/>
    </location>
</feature>
<name>A0A4U5MGU4_STECR</name>
<dbReference type="Proteomes" id="UP000298663">
    <property type="component" value="Unassembled WGS sequence"/>
</dbReference>
<feature type="chain" id="PRO_5020218014" description="WAP domain-containing protein" evidence="1">
    <location>
        <begin position="27"/>
        <end position="103"/>
    </location>
</feature>
<dbReference type="EMBL" id="AZBU02000008">
    <property type="protein sequence ID" value="TKR68489.1"/>
    <property type="molecule type" value="Genomic_DNA"/>
</dbReference>
<dbReference type="OrthoDB" id="5848803at2759"/>
<sequence>MFSRRILLFLTVLFVIFTFFAQDAEAQMKLCGSEKQSSWLKKACTMKTESKPCLKQSGTPDWNDFCCAKKCSLKEIIDTYCCQTDECLNRCYPGKGYKMGSVY</sequence>
<reference evidence="2 3" key="1">
    <citation type="journal article" date="2015" name="Genome Biol.">
        <title>Comparative genomics of Steinernema reveals deeply conserved gene regulatory networks.</title>
        <authorList>
            <person name="Dillman A.R."/>
            <person name="Macchietto M."/>
            <person name="Porter C.F."/>
            <person name="Rogers A."/>
            <person name="Williams B."/>
            <person name="Antoshechkin I."/>
            <person name="Lee M.M."/>
            <person name="Goodwin Z."/>
            <person name="Lu X."/>
            <person name="Lewis E.E."/>
            <person name="Goodrich-Blair H."/>
            <person name="Stock S.P."/>
            <person name="Adams B.J."/>
            <person name="Sternberg P.W."/>
            <person name="Mortazavi A."/>
        </authorList>
    </citation>
    <scope>NUCLEOTIDE SEQUENCE [LARGE SCALE GENOMIC DNA]</scope>
    <source>
        <strain evidence="2 3">ALL</strain>
    </source>
</reference>
<comment type="caution">
    <text evidence="2">The sequence shown here is derived from an EMBL/GenBank/DDBJ whole genome shotgun (WGS) entry which is preliminary data.</text>
</comment>
<evidence type="ECO:0008006" key="4">
    <source>
        <dbReference type="Google" id="ProtNLM"/>
    </source>
</evidence>
<dbReference type="AlphaFoldDB" id="A0A4U5MGU4"/>
<keyword evidence="3" id="KW-1185">Reference proteome</keyword>
<evidence type="ECO:0000313" key="3">
    <source>
        <dbReference type="Proteomes" id="UP000298663"/>
    </source>
</evidence>
<organism evidence="2 3">
    <name type="scientific">Steinernema carpocapsae</name>
    <name type="common">Entomopathogenic nematode</name>
    <dbReference type="NCBI Taxonomy" id="34508"/>
    <lineage>
        <taxon>Eukaryota</taxon>
        <taxon>Metazoa</taxon>
        <taxon>Ecdysozoa</taxon>
        <taxon>Nematoda</taxon>
        <taxon>Chromadorea</taxon>
        <taxon>Rhabditida</taxon>
        <taxon>Tylenchina</taxon>
        <taxon>Panagrolaimomorpha</taxon>
        <taxon>Strongyloidoidea</taxon>
        <taxon>Steinernematidae</taxon>
        <taxon>Steinernema</taxon>
    </lineage>
</organism>